<reference evidence="4 5" key="1">
    <citation type="submission" date="2014-03" db="EMBL/GenBank/DDBJ databases">
        <title>Draft Genome Sequence of Actibacterium mucosum KCTC 23349, a Marine Alphaproteobacterium with Complex Ionic Requirements Isolated from Mediterranean Seawater at Malvarrosa Beach, Valencia, Spain.</title>
        <authorList>
            <person name="Arahal D.R."/>
            <person name="Shao Z."/>
            <person name="Lai Q."/>
            <person name="Pujalte M.J."/>
        </authorList>
    </citation>
    <scope>NUCLEOTIDE SEQUENCE [LARGE SCALE GENOMIC DNA]</scope>
    <source>
        <strain evidence="4 5">KCTC 23349</strain>
    </source>
</reference>
<keyword evidence="2" id="KW-0472">Membrane</keyword>
<dbReference type="RefSeq" id="WP_035261179.1">
    <property type="nucleotide sequence ID" value="NZ_JFKE01000007.1"/>
</dbReference>
<organism evidence="4 5">
    <name type="scientific">Actibacterium mucosum KCTC 23349</name>
    <dbReference type="NCBI Taxonomy" id="1454373"/>
    <lineage>
        <taxon>Bacteria</taxon>
        <taxon>Pseudomonadati</taxon>
        <taxon>Pseudomonadota</taxon>
        <taxon>Alphaproteobacteria</taxon>
        <taxon>Rhodobacterales</taxon>
        <taxon>Roseobacteraceae</taxon>
        <taxon>Actibacterium</taxon>
    </lineage>
</organism>
<dbReference type="Pfam" id="PF13413">
    <property type="entry name" value="HTH_25"/>
    <property type="match status" value="1"/>
</dbReference>
<dbReference type="STRING" id="1454373.ACMU_17260"/>
<evidence type="ECO:0000313" key="4">
    <source>
        <dbReference type="EMBL" id="KAJ54457.1"/>
    </source>
</evidence>
<dbReference type="InterPro" id="IPR050400">
    <property type="entry name" value="Bact_Cytoskel_RodZ"/>
</dbReference>
<evidence type="ECO:0000259" key="3">
    <source>
        <dbReference type="Pfam" id="PF13464"/>
    </source>
</evidence>
<keyword evidence="2" id="KW-1133">Transmembrane helix</keyword>
<feature type="region of interest" description="Disordered" evidence="1">
    <location>
        <begin position="112"/>
        <end position="137"/>
    </location>
</feature>
<dbReference type="PANTHER" id="PTHR34475:SF1">
    <property type="entry name" value="CYTOSKELETON PROTEIN RODZ"/>
    <property type="match status" value="1"/>
</dbReference>
<name>A0A037ZEB2_9RHOB</name>
<proteinExistence type="predicted"/>
<comment type="caution">
    <text evidence="4">The sequence shown here is derived from an EMBL/GenBank/DDBJ whole genome shotgun (WGS) entry which is preliminary data.</text>
</comment>
<protein>
    <submittedName>
        <fullName evidence="4">4-hydroxy-3-methylbut-2-en-1-yl diphosphate synthase</fullName>
    </submittedName>
</protein>
<dbReference type="OrthoDB" id="9790252at2"/>
<feature type="compositionally biased region" description="Polar residues" evidence="1">
    <location>
        <begin position="114"/>
        <end position="125"/>
    </location>
</feature>
<dbReference type="AlphaFoldDB" id="A0A037ZEB2"/>
<keyword evidence="5" id="KW-1185">Reference proteome</keyword>
<evidence type="ECO:0000256" key="1">
    <source>
        <dbReference type="SAM" id="MobiDB-lite"/>
    </source>
</evidence>
<evidence type="ECO:0000313" key="5">
    <source>
        <dbReference type="Proteomes" id="UP000026249"/>
    </source>
</evidence>
<dbReference type="GO" id="GO:0003677">
    <property type="term" value="F:DNA binding"/>
    <property type="evidence" value="ECO:0007669"/>
    <property type="project" value="InterPro"/>
</dbReference>
<dbReference type="EMBL" id="JFKE01000007">
    <property type="protein sequence ID" value="KAJ54457.1"/>
    <property type="molecule type" value="Genomic_DNA"/>
</dbReference>
<dbReference type="Pfam" id="PF13464">
    <property type="entry name" value="RodZ_C"/>
    <property type="match status" value="1"/>
</dbReference>
<dbReference type="PANTHER" id="PTHR34475">
    <property type="match status" value="1"/>
</dbReference>
<feature type="transmembrane region" description="Helical" evidence="2">
    <location>
        <begin position="157"/>
        <end position="179"/>
    </location>
</feature>
<evidence type="ECO:0000256" key="2">
    <source>
        <dbReference type="SAM" id="Phobius"/>
    </source>
</evidence>
<dbReference type="InterPro" id="IPR025194">
    <property type="entry name" value="RodZ-like_C"/>
</dbReference>
<accession>A0A037ZEB2</accession>
<dbReference type="InterPro" id="IPR010982">
    <property type="entry name" value="Lambda_DNA-bd_dom_sf"/>
</dbReference>
<feature type="domain" description="Cytoskeleton protein RodZ-like C-terminal" evidence="3">
    <location>
        <begin position="299"/>
        <end position="367"/>
    </location>
</feature>
<sequence>MIGWRQTPSADPEEESMKGFDDFELRLGDVMRGERATLGKSLLDVQRELKIRATYIAAIENADPTAFETPGFVAGYVRSYARYLGLDPEWAFNTFCEEGEFEAVHGMDAAASPRTLQKQRAQGKQATPRDPLDALGDPNAMFVPRSPAIWSRIEPGAIGSVLVLCLLVAGLGFGGWTVLQQIQRVTVTPVEQTPDVFAQIDPLAGATIAPEADTAISDAANEQALSRLYRPQPLDVPVLIARDGPISTLQPGSLGALADLAPTAPALVERAPAVAEADLSEDTPVKVIEDAYPAVAVAALRPAWVRITAADGTVLFEKILDAGESYDLPSTENPARLRAGNSGSVYFVVDGEAYGPASPGAAVVKNISLAASDLKDGYELVDPRQHADVATMVAELRSRWEDAEITE</sequence>
<dbReference type="Gene3D" id="1.10.260.40">
    <property type="entry name" value="lambda repressor-like DNA-binding domains"/>
    <property type="match status" value="1"/>
</dbReference>
<keyword evidence="2" id="KW-0812">Transmembrane</keyword>
<gene>
    <name evidence="4" type="ORF">ACMU_17260</name>
</gene>
<dbReference type="Proteomes" id="UP000026249">
    <property type="component" value="Unassembled WGS sequence"/>
</dbReference>